<dbReference type="KEGG" id="daf:Desaf_0578"/>
<keyword evidence="1 3" id="KW-0145">Chemotaxis</keyword>
<dbReference type="PANTHER" id="PTHR35147:SF1">
    <property type="entry name" value="CHEMORECEPTOR GLUTAMINE DEAMIDASE CHED-RELATED"/>
    <property type="match status" value="1"/>
</dbReference>
<dbReference type="SUPFAM" id="SSF64438">
    <property type="entry name" value="CNF1/YfiH-like putative cysteine hydrolases"/>
    <property type="match status" value="1"/>
</dbReference>
<feature type="region of interest" description="Disordered" evidence="4">
    <location>
        <begin position="1"/>
        <end position="23"/>
    </location>
</feature>
<keyword evidence="6" id="KW-1185">Reference proteome</keyword>
<dbReference type="Proteomes" id="UP000007844">
    <property type="component" value="Chromosome"/>
</dbReference>
<evidence type="ECO:0000256" key="4">
    <source>
        <dbReference type="SAM" id="MobiDB-lite"/>
    </source>
</evidence>
<dbReference type="CDD" id="cd16352">
    <property type="entry name" value="CheD"/>
    <property type="match status" value="1"/>
</dbReference>
<sequence>MPRIRTDGHPAGQCSSSGSVGSGPRVQGEVVILGVGAFGVTPRQNGSLRTLALGSCVALILHHRERAFAGMVHIALPDSAINPARAIELPGYFVNTGVEALMRAMAKFADDLPVGLTACLVGGANVLKAGSLFNIGEKNVAALRKELSRRRFTTLMEDVGGTISRSVQVDAATGCVLITSPGRESWEVRP</sequence>
<comment type="function">
    <text evidence="3">Probably deamidates glutamine residues to glutamate on methyl-accepting chemotaxis receptors (MCPs), playing an important role in chemotaxis.</text>
</comment>
<comment type="catalytic activity">
    <reaction evidence="3">
        <text>L-glutaminyl-[protein] + H2O = L-glutamyl-[protein] + NH4(+)</text>
        <dbReference type="Rhea" id="RHEA:16441"/>
        <dbReference type="Rhea" id="RHEA-COMP:10207"/>
        <dbReference type="Rhea" id="RHEA-COMP:10208"/>
        <dbReference type="ChEBI" id="CHEBI:15377"/>
        <dbReference type="ChEBI" id="CHEBI:28938"/>
        <dbReference type="ChEBI" id="CHEBI:29973"/>
        <dbReference type="ChEBI" id="CHEBI:30011"/>
        <dbReference type="EC" id="3.5.1.44"/>
    </reaction>
</comment>
<keyword evidence="2 3" id="KW-0378">Hydrolase</keyword>
<reference evidence="5 6" key="1">
    <citation type="journal article" date="2011" name="J. Bacteriol.">
        <title>Genome sequence of the mercury-methylating and pleomorphic Desulfovibrio africanus Strain Walvis Bay.</title>
        <authorList>
            <person name="Brown S.D."/>
            <person name="Wall J.D."/>
            <person name="Kucken A.M."/>
            <person name="Gilmour C.C."/>
            <person name="Podar M."/>
            <person name="Brandt C.C."/>
            <person name="Teshima H."/>
            <person name="Detter J.C."/>
            <person name="Han C.S."/>
            <person name="Land M.L."/>
            <person name="Lucas S."/>
            <person name="Han J."/>
            <person name="Pennacchio L."/>
            <person name="Nolan M."/>
            <person name="Pitluck S."/>
            <person name="Woyke T."/>
            <person name="Goodwin L."/>
            <person name="Palumbo A.V."/>
            <person name="Elias D.A."/>
        </authorList>
    </citation>
    <scope>NUCLEOTIDE SEQUENCE [LARGE SCALE GENOMIC DNA]</scope>
    <source>
        <strain evidence="5 6">Walvis Bay</strain>
    </source>
</reference>
<dbReference type="EC" id="3.5.1.44" evidence="3"/>
<dbReference type="eggNOG" id="COG1871">
    <property type="taxonomic scope" value="Bacteria"/>
</dbReference>
<dbReference type="Gene3D" id="3.30.1330.200">
    <property type="match status" value="1"/>
</dbReference>
<dbReference type="PANTHER" id="PTHR35147">
    <property type="entry name" value="CHEMORECEPTOR GLUTAMINE DEAMIDASE CHED-RELATED"/>
    <property type="match status" value="1"/>
</dbReference>
<dbReference type="STRING" id="690850.Desaf_0578"/>
<name>F3YVX3_DESAF</name>
<dbReference type="InterPro" id="IPR005659">
    <property type="entry name" value="Chemorcpt_Glu_NH3ase_CheD"/>
</dbReference>
<organism evidence="5 6">
    <name type="scientific">Desulfocurvibacter africanus subsp. africanus str. Walvis Bay</name>
    <dbReference type="NCBI Taxonomy" id="690850"/>
    <lineage>
        <taxon>Bacteria</taxon>
        <taxon>Pseudomonadati</taxon>
        <taxon>Thermodesulfobacteriota</taxon>
        <taxon>Desulfovibrionia</taxon>
        <taxon>Desulfovibrionales</taxon>
        <taxon>Desulfovibrionaceae</taxon>
        <taxon>Desulfocurvibacter</taxon>
    </lineage>
</organism>
<dbReference type="GO" id="GO:0006935">
    <property type="term" value="P:chemotaxis"/>
    <property type="evidence" value="ECO:0007669"/>
    <property type="project" value="UniProtKB-UniRule"/>
</dbReference>
<dbReference type="EMBL" id="CP003221">
    <property type="protein sequence ID" value="EGJ48931.1"/>
    <property type="molecule type" value="Genomic_DNA"/>
</dbReference>
<dbReference type="RefSeq" id="WP_014258771.1">
    <property type="nucleotide sequence ID" value="NC_016629.1"/>
</dbReference>
<accession>F3YVX3</accession>
<dbReference type="GO" id="GO:0050568">
    <property type="term" value="F:protein-glutamine glutaminase activity"/>
    <property type="evidence" value="ECO:0007669"/>
    <property type="project" value="UniProtKB-UniRule"/>
</dbReference>
<protein>
    <recommendedName>
        <fullName evidence="3">Probable chemoreceptor glutamine deamidase CheD</fullName>
        <ecNumber evidence="3">3.5.1.44</ecNumber>
    </recommendedName>
</protein>
<evidence type="ECO:0000313" key="6">
    <source>
        <dbReference type="Proteomes" id="UP000007844"/>
    </source>
</evidence>
<evidence type="ECO:0000256" key="2">
    <source>
        <dbReference type="ARBA" id="ARBA00022801"/>
    </source>
</evidence>
<evidence type="ECO:0000256" key="3">
    <source>
        <dbReference type="HAMAP-Rule" id="MF_01440"/>
    </source>
</evidence>
<dbReference type="InterPro" id="IPR038592">
    <property type="entry name" value="CheD-like_sf"/>
</dbReference>
<evidence type="ECO:0000256" key="1">
    <source>
        <dbReference type="ARBA" id="ARBA00022500"/>
    </source>
</evidence>
<proteinExistence type="inferred from homology"/>
<comment type="similarity">
    <text evidence="3">Belongs to the CheD family.</text>
</comment>
<dbReference type="AlphaFoldDB" id="F3YVX3"/>
<dbReference type="HOGENOM" id="CLU_087854_2_0_7"/>
<gene>
    <name evidence="3" type="primary">cheD</name>
    <name evidence="5" type="ORF">Desaf_0578</name>
</gene>
<evidence type="ECO:0000313" key="5">
    <source>
        <dbReference type="EMBL" id="EGJ48931.1"/>
    </source>
</evidence>
<dbReference type="HAMAP" id="MF_01440">
    <property type="entry name" value="CheD"/>
    <property type="match status" value="1"/>
</dbReference>
<dbReference type="Pfam" id="PF03975">
    <property type="entry name" value="CheD"/>
    <property type="match status" value="1"/>
</dbReference>
<dbReference type="InterPro" id="IPR011324">
    <property type="entry name" value="Cytotoxic_necrot_fac-like_cat"/>
</dbReference>